<protein>
    <submittedName>
        <fullName evidence="1">Uncharacterized protein</fullName>
    </submittedName>
</protein>
<proteinExistence type="predicted"/>
<dbReference type="AlphaFoldDB" id="A0A2R6W5G3"/>
<dbReference type="EMBL" id="KZ772818">
    <property type="protein sequence ID" value="PTQ29095.1"/>
    <property type="molecule type" value="Genomic_DNA"/>
</dbReference>
<gene>
    <name evidence="1" type="ORF">MARPO_0148s0038</name>
</gene>
<organism evidence="1 2">
    <name type="scientific">Marchantia polymorpha</name>
    <name type="common">Common liverwort</name>
    <name type="synonym">Marchantia aquatica</name>
    <dbReference type="NCBI Taxonomy" id="3197"/>
    <lineage>
        <taxon>Eukaryota</taxon>
        <taxon>Viridiplantae</taxon>
        <taxon>Streptophyta</taxon>
        <taxon>Embryophyta</taxon>
        <taxon>Marchantiophyta</taxon>
        <taxon>Marchantiopsida</taxon>
        <taxon>Marchantiidae</taxon>
        <taxon>Marchantiales</taxon>
        <taxon>Marchantiaceae</taxon>
        <taxon>Marchantia</taxon>
    </lineage>
</organism>
<sequence length="179" mass="20595">MVVISRLGRCWAKVKELLFSLYNEEELFLIRRASERLHSCMESCARVSKLRKQKSVQIQNSVWKAQHHMNCFLLEQSKSLISPMKDMEAASGHHDFEIQTDLLMAIHSQRKISSILSWFADKTVTNATVKLRNIANGRAKKSYAEVSARDKHMENRARSSNLLQQPAFLDVSQNDCKDT</sequence>
<dbReference type="Proteomes" id="UP000244005">
    <property type="component" value="Unassembled WGS sequence"/>
</dbReference>
<reference evidence="2" key="1">
    <citation type="journal article" date="2017" name="Cell">
        <title>Insights into land plant evolution garnered from the Marchantia polymorpha genome.</title>
        <authorList>
            <person name="Bowman J.L."/>
            <person name="Kohchi T."/>
            <person name="Yamato K.T."/>
            <person name="Jenkins J."/>
            <person name="Shu S."/>
            <person name="Ishizaki K."/>
            <person name="Yamaoka S."/>
            <person name="Nishihama R."/>
            <person name="Nakamura Y."/>
            <person name="Berger F."/>
            <person name="Adam C."/>
            <person name="Aki S.S."/>
            <person name="Althoff F."/>
            <person name="Araki T."/>
            <person name="Arteaga-Vazquez M.A."/>
            <person name="Balasubrmanian S."/>
            <person name="Barry K."/>
            <person name="Bauer D."/>
            <person name="Boehm C.R."/>
            <person name="Briginshaw L."/>
            <person name="Caballero-Perez J."/>
            <person name="Catarino B."/>
            <person name="Chen F."/>
            <person name="Chiyoda S."/>
            <person name="Chovatia M."/>
            <person name="Davies K.M."/>
            <person name="Delmans M."/>
            <person name="Demura T."/>
            <person name="Dierschke T."/>
            <person name="Dolan L."/>
            <person name="Dorantes-Acosta A.E."/>
            <person name="Eklund D.M."/>
            <person name="Florent S.N."/>
            <person name="Flores-Sandoval E."/>
            <person name="Fujiyama A."/>
            <person name="Fukuzawa H."/>
            <person name="Galik B."/>
            <person name="Grimanelli D."/>
            <person name="Grimwood J."/>
            <person name="Grossniklaus U."/>
            <person name="Hamada T."/>
            <person name="Haseloff J."/>
            <person name="Hetherington A.J."/>
            <person name="Higo A."/>
            <person name="Hirakawa Y."/>
            <person name="Hundley H.N."/>
            <person name="Ikeda Y."/>
            <person name="Inoue K."/>
            <person name="Inoue S.I."/>
            <person name="Ishida S."/>
            <person name="Jia Q."/>
            <person name="Kakita M."/>
            <person name="Kanazawa T."/>
            <person name="Kawai Y."/>
            <person name="Kawashima T."/>
            <person name="Kennedy M."/>
            <person name="Kinose K."/>
            <person name="Kinoshita T."/>
            <person name="Kohara Y."/>
            <person name="Koide E."/>
            <person name="Komatsu K."/>
            <person name="Kopischke S."/>
            <person name="Kubo M."/>
            <person name="Kyozuka J."/>
            <person name="Lagercrantz U."/>
            <person name="Lin S.S."/>
            <person name="Lindquist E."/>
            <person name="Lipzen A.M."/>
            <person name="Lu C.W."/>
            <person name="De Luna E."/>
            <person name="Martienssen R.A."/>
            <person name="Minamino N."/>
            <person name="Mizutani M."/>
            <person name="Mizutani M."/>
            <person name="Mochizuki N."/>
            <person name="Monte I."/>
            <person name="Mosher R."/>
            <person name="Nagasaki H."/>
            <person name="Nakagami H."/>
            <person name="Naramoto S."/>
            <person name="Nishitani K."/>
            <person name="Ohtani M."/>
            <person name="Okamoto T."/>
            <person name="Okumura M."/>
            <person name="Phillips J."/>
            <person name="Pollak B."/>
            <person name="Reinders A."/>
            <person name="Rovekamp M."/>
            <person name="Sano R."/>
            <person name="Sawa S."/>
            <person name="Schmid M.W."/>
            <person name="Shirakawa M."/>
            <person name="Solano R."/>
            <person name="Spunde A."/>
            <person name="Suetsugu N."/>
            <person name="Sugano S."/>
            <person name="Sugiyama A."/>
            <person name="Sun R."/>
            <person name="Suzuki Y."/>
            <person name="Takenaka M."/>
            <person name="Takezawa D."/>
            <person name="Tomogane H."/>
            <person name="Tsuzuki M."/>
            <person name="Ueda T."/>
            <person name="Umeda M."/>
            <person name="Ward J.M."/>
            <person name="Watanabe Y."/>
            <person name="Yazaki K."/>
            <person name="Yokoyama R."/>
            <person name="Yoshitake Y."/>
            <person name="Yotsui I."/>
            <person name="Zachgo S."/>
            <person name="Schmutz J."/>
        </authorList>
    </citation>
    <scope>NUCLEOTIDE SEQUENCE [LARGE SCALE GENOMIC DNA]</scope>
    <source>
        <strain evidence="2">Tak-1</strain>
    </source>
</reference>
<name>A0A2R6W5G3_MARPO</name>
<accession>A0A2R6W5G3</accession>
<keyword evidence="2" id="KW-1185">Reference proteome</keyword>
<evidence type="ECO:0000313" key="2">
    <source>
        <dbReference type="Proteomes" id="UP000244005"/>
    </source>
</evidence>
<evidence type="ECO:0000313" key="1">
    <source>
        <dbReference type="EMBL" id="PTQ29095.1"/>
    </source>
</evidence>